<name>A0A0J1IIX5_NIACI</name>
<dbReference type="PATRIC" id="fig|1397.4.peg.886"/>
<dbReference type="PIRSF" id="PIRSF021328">
    <property type="entry name" value="UCP021328"/>
    <property type="match status" value="1"/>
</dbReference>
<reference evidence="1 2" key="1">
    <citation type="submission" date="2015-05" db="EMBL/GenBank/DDBJ databases">
        <title>Whole genome sequence and identification of bacterial endophytes from Costus igneus.</title>
        <authorList>
            <person name="Lee Y.P."/>
            <person name="Gan H.M."/>
            <person name="Eng W."/>
            <person name="Wheatley M.S."/>
            <person name="Caraballo A."/>
            <person name="Polter S."/>
            <person name="Savka M.A."/>
            <person name="Hudson A.O."/>
        </authorList>
    </citation>
    <scope>NUCLEOTIDE SEQUENCE [LARGE SCALE GENOMIC DNA]</scope>
    <source>
        <strain evidence="1 2">RIT379</strain>
    </source>
</reference>
<proteinExistence type="predicted"/>
<comment type="caution">
    <text evidence="1">The sequence shown here is derived from an EMBL/GenBank/DDBJ whole genome shotgun (WGS) entry which is preliminary data.</text>
</comment>
<gene>
    <name evidence="1" type="ORF">ABW02_13745</name>
</gene>
<dbReference type="Proteomes" id="UP000036045">
    <property type="component" value="Unassembled WGS sequence"/>
</dbReference>
<dbReference type="Pfam" id="PF11208">
    <property type="entry name" value="DUF2992"/>
    <property type="match status" value="1"/>
</dbReference>
<evidence type="ECO:0000313" key="2">
    <source>
        <dbReference type="Proteomes" id="UP000036045"/>
    </source>
</evidence>
<dbReference type="AlphaFoldDB" id="A0A0J1IIX5"/>
<accession>A0A0J1IIX5</accession>
<keyword evidence="2" id="KW-1185">Reference proteome</keyword>
<dbReference type="GeneID" id="56348328"/>
<sequence length="137" mass="16202">MKLTIYYDGQFYIGLIEIVSENKLKACRYIFGKEPKDQEVLDFVNRKLLRVIESNQQIGIHICQKSQKKINPKRIQRKVSKELKQCSVSSKAQEAIKAEYEQRKKVKSAKNKQLREEKKTYIRNCMVQKAKNKHKGR</sequence>
<evidence type="ECO:0000313" key="1">
    <source>
        <dbReference type="EMBL" id="KLV25883.1"/>
    </source>
</evidence>
<dbReference type="RefSeq" id="WP_047942797.1">
    <property type="nucleotide sequence ID" value="NZ_CP053989.1"/>
</dbReference>
<protein>
    <recommendedName>
        <fullName evidence="3">DUF2992 domain-containing protein</fullName>
    </recommendedName>
</protein>
<organism evidence="1 2">
    <name type="scientific">Niallia circulans</name>
    <name type="common">Bacillus circulans</name>
    <dbReference type="NCBI Taxonomy" id="1397"/>
    <lineage>
        <taxon>Bacteria</taxon>
        <taxon>Bacillati</taxon>
        <taxon>Bacillota</taxon>
        <taxon>Bacilli</taxon>
        <taxon>Bacillales</taxon>
        <taxon>Bacillaceae</taxon>
        <taxon>Niallia</taxon>
    </lineage>
</organism>
<evidence type="ECO:0008006" key="3">
    <source>
        <dbReference type="Google" id="ProtNLM"/>
    </source>
</evidence>
<dbReference type="EMBL" id="LDPH01000012">
    <property type="protein sequence ID" value="KLV25883.1"/>
    <property type="molecule type" value="Genomic_DNA"/>
</dbReference>
<dbReference type="InterPro" id="IPR016787">
    <property type="entry name" value="UCP021328"/>
</dbReference>